<dbReference type="OrthoDB" id="27359at2759"/>
<dbReference type="OMA" id="CKEYCAS"/>
<dbReference type="GeneID" id="14891121"/>
<dbReference type="EMBL" id="KB206395">
    <property type="protein sequence ID" value="ELP92089.1"/>
    <property type="molecule type" value="Genomic_DNA"/>
</dbReference>
<sequence>MEDPQLANNKGRWIILTEKCIKYLRQVIVAYCKEYCASGQSKSGIDIALFRLNYVIYLFSIVESSMKVPPPIEVKENDEKDGLSFKRFDKIIDSFSRALNYLQSSDKKKVVKAADFFKKIDTDVFTYIPKKKSEMKEKEKPIRVTNSYIKELFNFRELLKAQLELTYHRDISKDEAGVNYNNLLIEGYCITFPFKNKRLVSADVISELFFSLFDCQTDEQYKAYPSDPSEISQTLMNLIFFWYQNYNEDFRSVFCENIVKWMNRYSVLVFDLECINTAAATKKMEMQSNKEKQKKVQAKKIRLAYINENIVADILTEIDAEMLFNVPFSSYLVDTEQLNKTTSAFERGKMDFDVRIAKYTAFVKKMIGVDVNEAYQFFTTLCNSLVYRCHNYFAAFTIYSQLQKNLDEQSETGPKFKLSSLEKNVLDQYNNLKKSFPECANPGNSSNYEVVKKLGGAFIAHPELMRTIGTDLMKKALTVSMKYEFDVNSVNGLNAFAVVFEESQIHYMQEPKTRAESLRPVLGYDLLQYLDVLPVTPEDEQKLTAYDKPTKTATKRCKRAEIIRLRKEVAKQNAEKLLAKTPKIK</sequence>
<dbReference type="Proteomes" id="UP000014680">
    <property type="component" value="Unassembled WGS sequence"/>
</dbReference>
<name>A0A0A1UG01_ENTIV</name>
<dbReference type="RefSeq" id="XP_004258860.1">
    <property type="nucleotide sequence ID" value="XM_004258812.1"/>
</dbReference>
<dbReference type="VEuPathDB" id="AmoebaDB:EIN_379760"/>
<dbReference type="AlphaFoldDB" id="A0A0A1UG01"/>
<organism evidence="1 2">
    <name type="scientific">Entamoeba invadens IP1</name>
    <dbReference type="NCBI Taxonomy" id="370355"/>
    <lineage>
        <taxon>Eukaryota</taxon>
        <taxon>Amoebozoa</taxon>
        <taxon>Evosea</taxon>
        <taxon>Archamoebae</taxon>
        <taxon>Mastigamoebida</taxon>
        <taxon>Entamoebidae</taxon>
        <taxon>Entamoeba</taxon>
    </lineage>
</organism>
<keyword evidence="2" id="KW-1185">Reference proteome</keyword>
<reference evidence="1 2" key="1">
    <citation type="submission" date="2012-10" db="EMBL/GenBank/DDBJ databases">
        <authorList>
            <person name="Zafar N."/>
            <person name="Inman J."/>
            <person name="Hall N."/>
            <person name="Lorenzi H."/>
            <person name="Caler E."/>
        </authorList>
    </citation>
    <scope>NUCLEOTIDE SEQUENCE [LARGE SCALE GENOMIC DNA]</scope>
    <source>
        <strain evidence="1 2">IP1</strain>
    </source>
</reference>
<gene>
    <name evidence="1" type="ORF">EIN_379760</name>
</gene>
<proteinExistence type="predicted"/>
<dbReference type="KEGG" id="eiv:EIN_379760"/>
<protein>
    <submittedName>
        <fullName evidence="1">Uncharacterized protein</fullName>
    </submittedName>
</protein>
<evidence type="ECO:0000313" key="1">
    <source>
        <dbReference type="EMBL" id="ELP92089.1"/>
    </source>
</evidence>
<evidence type="ECO:0000313" key="2">
    <source>
        <dbReference type="Proteomes" id="UP000014680"/>
    </source>
</evidence>
<accession>A0A0A1UG01</accession>